<gene>
    <name evidence="1" type="ORF">EZS26_000358</name>
    <name evidence="2" type="ORF">EZS26_000609</name>
</gene>
<name>A0A5M8P486_9BACT</name>
<sequence>RTYSTFWLRSADYLRWKNLEVGYNFPKTWMERAGISGIRFYFSAQNLYTWSGLKEYQIDPESSKSGMTTYPQQQVYNLGCQISF</sequence>
<proteinExistence type="predicted"/>
<reference evidence="1 3" key="1">
    <citation type="submission" date="2019-03" db="EMBL/GenBank/DDBJ databases">
        <title>Single cell metagenomics reveals metabolic interactions within the superorganism composed of flagellate Streblomastix strix and complex community of Bacteroidetes bacteria on its surface.</title>
        <authorList>
            <person name="Treitli S.C."/>
            <person name="Kolisko M."/>
            <person name="Husnik F."/>
            <person name="Keeling P."/>
            <person name="Hampl V."/>
        </authorList>
    </citation>
    <scope>NUCLEOTIDE SEQUENCE [LARGE SCALE GENOMIC DNA]</scope>
    <source>
        <strain evidence="1">St1</strain>
    </source>
</reference>
<comment type="caution">
    <text evidence="1">The sequence shown here is derived from an EMBL/GenBank/DDBJ whole genome shotgun (WGS) entry which is preliminary data.</text>
</comment>
<accession>A0A5M8P486</accession>
<feature type="non-terminal residue" evidence="1">
    <location>
        <position position="1"/>
    </location>
</feature>
<evidence type="ECO:0000313" key="3">
    <source>
        <dbReference type="Proteomes" id="UP000324575"/>
    </source>
</evidence>
<dbReference type="EMBL" id="SNRX01000002">
    <property type="protein sequence ID" value="KAA6303198.1"/>
    <property type="molecule type" value="Genomic_DNA"/>
</dbReference>
<dbReference type="AlphaFoldDB" id="A0A5M8P486"/>
<evidence type="ECO:0000313" key="2">
    <source>
        <dbReference type="EMBL" id="KAA6303449.1"/>
    </source>
</evidence>
<organism evidence="1 3">
    <name type="scientific">Candidatus Ordinivivax streblomastigis</name>
    <dbReference type="NCBI Taxonomy" id="2540710"/>
    <lineage>
        <taxon>Bacteria</taxon>
        <taxon>Pseudomonadati</taxon>
        <taxon>Bacteroidota</taxon>
        <taxon>Bacteroidia</taxon>
        <taxon>Bacteroidales</taxon>
        <taxon>Candidatus Ordinivivax</taxon>
    </lineage>
</organism>
<protein>
    <submittedName>
        <fullName evidence="1">Uncharacterized protein</fullName>
    </submittedName>
</protein>
<dbReference type="EMBL" id="SNRX01000002">
    <property type="protein sequence ID" value="KAA6303449.1"/>
    <property type="molecule type" value="Genomic_DNA"/>
</dbReference>
<evidence type="ECO:0000313" key="1">
    <source>
        <dbReference type="EMBL" id="KAA6303198.1"/>
    </source>
</evidence>
<dbReference type="Proteomes" id="UP000324575">
    <property type="component" value="Unassembled WGS sequence"/>
</dbReference>